<keyword evidence="3" id="KW-0548">Nucleotidyltransferase</keyword>
<keyword evidence="4" id="KW-0693">Viral RNA replication</keyword>
<evidence type="ECO:0000256" key="2">
    <source>
        <dbReference type="ARBA" id="ARBA00022679"/>
    </source>
</evidence>
<dbReference type="GO" id="GO:0006351">
    <property type="term" value="P:DNA-templated transcription"/>
    <property type="evidence" value="ECO:0007669"/>
    <property type="project" value="InterPro"/>
</dbReference>
<evidence type="ECO:0000256" key="3">
    <source>
        <dbReference type="ARBA" id="ARBA00022695"/>
    </source>
</evidence>
<dbReference type="GO" id="GO:0003968">
    <property type="term" value="F:RNA-directed RNA polymerase activity"/>
    <property type="evidence" value="ECO:0007669"/>
    <property type="project" value="UniProtKB-KW"/>
</dbReference>
<dbReference type="InterPro" id="IPR043502">
    <property type="entry name" value="DNA/RNA_pol_sf"/>
</dbReference>
<proteinExistence type="predicted"/>
<keyword evidence="1 6" id="KW-0696">RNA-directed RNA polymerase</keyword>
<dbReference type="GO" id="GO:0003723">
    <property type="term" value="F:RNA binding"/>
    <property type="evidence" value="ECO:0007669"/>
    <property type="project" value="InterPro"/>
</dbReference>
<gene>
    <name evidence="6" type="primary">RdRp</name>
</gene>
<organism evidence="6">
    <name type="scientific">Dromedary picobirnavirus</name>
    <dbReference type="NCBI Taxonomy" id="1574421"/>
    <lineage>
        <taxon>Viruses</taxon>
        <taxon>Riboviria</taxon>
        <taxon>Orthornavirae</taxon>
        <taxon>Pisuviricota</taxon>
        <taxon>Duplopiviricetes</taxon>
        <taxon>Durnavirales</taxon>
        <taxon>Picobirnaviridae</taxon>
        <taxon>Orthopicobirnavirus</taxon>
    </lineage>
</organism>
<dbReference type="InterPro" id="IPR001205">
    <property type="entry name" value="RNA-dir_pol_C"/>
</dbReference>
<dbReference type="CDD" id="cd23185">
    <property type="entry name" value="dsRNAv_Picobirnaviridae_RdRp"/>
    <property type="match status" value="1"/>
</dbReference>
<dbReference type="EMBL" id="KM573804">
    <property type="protein sequence ID" value="AIY31290.1"/>
    <property type="molecule type" value="Genomic_RNA"/>
</dbReference>
<dbReference type="SUPFAM" id="SSF56672">
    <property type="entry name" value="DNA/RNA polymerases"/>
    <property type="match status" value="1"/>
</dbReference>
<name>A0A0A1EJB7_9VIRU</name>
<evidence type="ECO:0000313" key="6">
    <source>
        <dbReference type="EMBL" id="AIY31290.1"/>
    </source>
</evidence>
<reference evidence="6" key="1">
    <citation type="journal article" date="2014" name="Virology">
        <title>Metagenomic analysis of viromes of dromedary camel fecal samples reveals large number and high diversity of circoviruses and picobirnaviruses.</title>
        <authorList>
            <person name="Woo P.C.Y."/>
            <person name="Lau S.K.P."/>
            <person name="Teng J.L.L."/>
            <person name="Tsang A.K.L."/>
            <person name="Joseph M."/>
            <person name="Wong E.Y.M."/>
            <person name="Tang Y."/>
            <person name="Sivakumar S."/>
            <person name="Bai R."/>
            <person name="Wernery R."/>
            <person name="Wernery U."/>
            <person name="Yuen K.-Y."/>
        </authorList>
    </citation>
    <scope>NUCLEOTIDE SEQUENCE</scope>
    <source>
        <strain evidence="6">C4702</strain>
    </source>
</reference>
<evidence type="ECO:0000256" key="4">
    <source>
        <dbReference type="ARBA" id="ARBA00022953"/>
    </source>
</evidence>
<dbReference type="Pfam" id="PF00680">
    <property type="entry name" value="RdRP_1"/>
    <property type="match status" value="1"/>
</dbReference>
<evidence type="ECO:0000259" key="5">
    <source>
        <dbReference type="Pfam" id="PF00680"/>
    </source>
</evidence>
<feature type="domain" description="RNA-directed RNA polymerase C-terminal" evidence="5">
    <location>
        <begin position="137"/>
        <end position="334"/>
    </location>
</feature>
<keyword evidence="2" id="KW-0808">Transferase</keyword>
<evidence type="ECO:0000256" key="1">
    <source>
        <dbReference type="ARBA" id="ARBA00022484"/>
    </source>
</evidence>
<protein>
    <submittedName>
        <fullName evidence="6">Putative RNA-dependent RNA polymerase</fullName>
    </submittedName>
</protein>
<sequence>MDMKGKIGPMSIQKPLAERLKSIESYFTDVEAKSEPIDSLAVKQAAKFFSRAGGIRLRSKEKVVQNMRLSTNSGCPYFTKRKNVVDEILSHKIVSNADKSAVWQIPNTQSYMKPSDKNMDNFRLAAVLGWRGQEGGISSDDVKQRVIWMMPFLLNAEELRFYQPAVEAIQSAGLIPAYVSMDAVDQEVTRLFDSKGNDDVVICTDFTKFDQHFNKDMQDAAHDIEWLLSTKDATCKDWFDNIYPIKFNLPIICDSNIMYSGYHGMGSGSGGTNFDECMAHKALQFEAALTAGQELNPHSMAYGDDGILTYPGINVEHVIQTYERHGQEMNASKQYVSKHDCVVLRRWHGMNYRVNGTMVGVYSTFRALGRLLAQERFYDPDKWSKDMVILRSLSIIENCKWSPYFKEFVDFVITGDKYRLGLDLPGFFDNLEQKAKEATEEFTDFLGYTKNLQKDVNNKEQESTGINDWEVVKYLKSKITSSTDKA</sequence>
<accession>A0A0A1EJB7</accession>